<dbReference type="InterPro" id="IPR035959">
    <property type="entry name" value="RutC-like_sf"/>
</dbReference>
<organism evidence="2">
    <name type="scientific">Paenarthrobacter sp. AMU7</name>
    <dbReference type="NCBI Taxonomy" id="3162492"/>
    <lineage>
        <taxon>Bacteria</taxon>
        <taxon>Bacillati</taxon>
        <taxon>Actinomycetota</taxon>
        <taxon>Actinomycetes</taxon>
        <taxon>Micrococcales</taxon>
        <taxon>Micrococcaceae</taxon>
        <taxon>Paenarthrobacter</taxon>
    </lineage>
</organism>
<dbReference type="EMBL" id="CP165735">
    <property type="protein sequence ID" value="XDV71478.1"/>
    <property type="molecule type" value="Genomic_DNA"/>
</dbReference>
<dbReference type="CDD" id="cd00448">
    <property type="entry name" value="YjgF_YER057c_UK114_family"/>
    <property type="match status" value="1"/>
</dbReference>
<dbReference type="EC" id="3.5.-.-" evidence="2"/>
<evidence type="ECO:0000256" key="1">
    <source>
        <dbReference type="ARBA" id="ARBA00010552"/>
    </source>
</evidence>
<reference evidence="2" key="1">
    <citation type="submission" date="2024-07" db="EMBL/GenBank/DDBJ databases">
        <authorList>
            <person name="Li J."/>
            <person name="Wei H."/>
            <person name="Ma J."/>
        </authorList>
    </citation>
    <scope>NUCLEOTIDE SEQUENCE</scope>
    <source>
        <strain evidence="2">AMU7</strain>
    </source>
</reference>
<dbReference type="PANTHER" id="PTHR11803">
    <property type="entry name" value="2-IMINOBUTANOATE/2-IMINOPROPANOATE DEAMINASE RIDA"/>
    <property type="match status" value="1"/>
</dbReference>
<protein>
    <submittedName>
        <fullName evidence="2">RidA family protein</fullName>
        <ecNumber evidence="2">3.5.-.-</ecNumber>
    </submittedName>
</protein>
<dbReference type="InterPro" id="IPR006175">
    <property type="entry name" value="YjgF/YER057c/UK114"/>
</dbReference>
<dbReference type="SUPFAM" id="SSF55298">
    <property type="entry name" value="YjgF-like"/>
    <property type="match status" value="1"/>
</dbReference>
<dbReference type="RefSeq" id="WP_369745534.1">
    <property type="nucleotide sequence ID" value="NZ_CP165735.1"/>
</dbReference>
<dbReference type="GO" id="GO:0019239">
    <property type="term" value="F:deaminase activity"/>
    <property type="evidence" value="ECO:0007669"/>
    <property type="project" value="TreeGrafter"/>
</dbReference>
<proteinExistence type="inferred from homology"/>
<gene>
    <name evidence="2" type="ORF">ABQM86_21395</name>
</gene>
<dbReference type="Pfam" id="PF01042">
    <property type="entry name" value="Ribonuc_L-PSP"/>
    <property type="match status" value="1"/>
</dbReference>
<comment type="similarity">
    <text evidence="1">Belongs to the RutC family.</text>
</comment>
<evidence type="ECO:0000313" key="2">
    <source>
        <dbReference type="EMBL" id="XDV71478.1"/>
    </source>
</evidence>
<name>A0AB39YNH2_9MICC</name>
<accession>A0AB39YNH2</accession>
<sequence length="128" mass="13762">MQRHADIPGMAEAVGPFSQSVVANGFVFVSGQIPTGVGGIGDQPEDFESKVRRTLENLRSVLEAAGTDMDHVVKCNGYLTRPEQLDTYNQVYAEFFADSRPARTTVGVNLWGVDLEIDCMAVLPGAGS</sequence>
<dbReference type="AlphaFoldDB" id="A0AB39YNH2"/>
<dbReference type="Gene3D" id="3.30.1330.40">
    <property type="entry name" value="RutC-like"/>
    <property type="match status" value="1"/>
</dbReference>
<dbReference type="PANTHER" id="PTHR11803:SF58">
    <property type="entry name" value="PROTEIN HMF1-RELATED"/>
    <property type="match status" value="1"/>
</dbReference>
<keyword evidence="2" id="KW-0378">Hydrolase</keyword>
<dbReference type="GO" id="GO:0005829">
    <property type="term" value="C:cytosol"/>
    <property type="evidence" value="ECO:0007669"/>
    <property type="project" value="TreeGrafter"/>
</dbReference>